<keyword evidence="5 7" id="KW-0408">Iron</keyword>
<reference evidence="9" key="1">
    <citation type="submission" date="2021-07" db="EMBL/GenBank/DDBJ databases">
        <title>Genome Resource of American Ginseng Black Spot Pathogen Alternaria panax.</title>
        <authorList>
            <person name="Qiu C."/>
            <person name="Wang W."/>
            <person name="Liu Z."/>
        </authorList>
    </citation>
    <scope>NUCLEOTIDE SEQUENCE</scope>
    <source>
        <strain evidence="9">BNCC115425</strain>
    </source>
</reference>
<dbReference type="Gene3D" id="1.10.630.10">
    <property type="entry name" value="Cytochrome P450"/>
    <property type="match status" value="1"/>
</dbReference>
<dbReference type="InterPro" id="IPR017972">
    <property type="entry name" value="Cyt_P450_CS"/>
</dbReference>
<evidence type="ECO:0000256" key="2">
    <source>
        <dbReference type="ARBA" id="ARBA00010617"/>
    </source>
</evidence>
<keyword evidence="10" id="KW-1185">Reference proteome</keyword>
<dbReference type="AlphaFoldDB" id="A0AAD4FBZ3"/>
<sequence>MPDPYERKSLVELEKLPYLTAVINEALRMSNGLSFRNSRLAHSPITYKDYVIPVFTPVGMTVPLIQTDESIFPEPESFIPKRWLDINSALGVKTSDGHPLNRFLMAFGRGARQCVGMNLAQAEMRICIATVVGRFDMELFESSRKEVDLVHDLFLPGVDRSSKGVHVLIK</sequence>
<accession>A0AAD4FBZ3</accession>
<dbReference type="GO" id="GO:0020037">
    <property type="term" value="F:heme binding"/>
    <property type="evidence" value="ECO:0007669"/>
    <property type="project" value="InterPro"/>
</dbReference>
<keyword evidence="7 8" id="KW-0349">Heme</keyword>
<dbReference type="EMBL" id="JAANER010000008">
    <property type="protein sequence ID" value="KAG9186801.1"/>
    <property type="molecule type" value="Genomic_DNA"/>
</dbReference>
<dbReference type="Proteomes" id="UP001199106">
    <property type="component" value="Unassembled WGS sequence"/>
</dbReference>
<dbReference type="GO" id="GO:0004497">
    <property type="term" value="F:monooxygenase activity"/>
    <property type="evidence" value="ECO:0007669"/>
    <property type="project" value="UniProtKB-KW"/>
</dbReference>
<dbReference type="PROSITE" id="PS00086">
    <property type="entry name" value="CYTOCHROME_P450"/>
    <property type="match status" value="1"/>
</dbReference>
<comment type="cofactor">
    <cofactor evidence="1 7">
        <name>heme</name>
        <dbReference type="ChEBI" id="CHEBI:30413"/>
    </cofactor>
</comment>
<feature type="binding site" description="axial binding residue" evidence="7">
    <location>
        <position position="114"/>
    </location>
    <ligand>
        <name>heme</name>
        <dbReference type="ChEBI" id="CHEBI:30413"/>
    </ligand>
    <ligandPart>
        <name>Fe</name>
        <dbReference type="ChEBI" id="CHEBI:18248"/>
    </ligandPart>
</feature>
<dbReference type="GO" id="GO:0005506">
    <property type="term" value="F:iron ion binding"/>
    <property type="evidence" value="ECO:0007669"/>
    <property type="project" value="InterPro"/>
</dbReference>
<evidence type="ECO:0008006" key="11">
    <source>
        <dbReference type="Google" id="ProtNLM"/>
    </source>
</evidence>
<gene>
    <name evidence="9" type="ORF">G6011_09909</name>
</gene>
<keyword evidence="3 7" id="KW-0479">Metal-binding</keyword>
<dbReference type="InterPro" id="IPR002403">
    <property type="entry name" value="Cyt_P450_E_grp-IV"/>
</dbReference>
<dbReference type="PANTHER" id="PTHR24305">
    <property type="entry name" value="CYTOCHROME P450"/>
    <property type="match status" value="1"/>
</dbReference>
<comment type="similarity">
    <text evidence="2 8">Belongs to the cytochrome P450 family.</text>
</comment>
<evidence type="ECO:0000256" key="1">
    <source>
        <dbReference type="ARBA" id="ARBA00001971"/>
    </source>
</evidence>
<name>A0AAD4FBZ3_9PLEO</name>
<dbReference type="InterPro" id="IPR036396">
    <property type="entry name" value="Cyt_P450_sf"/>
</dbReference>
<evidence type="ECO:0000256" key="4">
    <source>
        <dbReference type="ARBA" id="ARBA00023002"/>
    </source>
</evidence>
<comment type="caution">
    <text evidence="9">The sequence shown here is derived from an EMBL/GenBank/DDBJ whole genome shotgun (WGS) entry which is preliminary data.</text>
</comment>
<evidence type="ECO:0000256" key="5">
    <source>
        <dbReference type="ARBA" id="ARBA00023004"/>
    </source>
</evidence>
<evidence type="ECO:0000256" key="6">
    <source>
        <dbReference type="ARBA" id="ARBA00023033"/>
    </source>
</evidence>
<protein>
    <recommendedName>
        <fullName evidence="11">Cytochrome P450</fullName>
    </recommendedName>
</protein>
<dbReference type="PRINTS" id="PR00385">
    <property type="entry name" value="P450"/>
</dbReference>
<dbReference type="PANTHER" id="PTHR24305:SF157">
    <property type="entry name" value="N-ACETYLTRYPTOPHAN 6-HYDROXYLASE IVOC-RELATED"/>
    <property type="match status" value="1"/>
</dbReference>
<dbReference type="InterPro" id="IPR050121">
    <property type="entry name" value="Cytochrome_P450_monoxygenase"/>
</dbReference>
<organism evidence="9 10">
    <name type="scientific">Alternaria panax</name>
    <dbReference type="NCBI Taxonomy" id="48097"/>
    <lineage>
        <taxon>Eukaryota</taxon>
        <taxon>Fungi</taxon>
        <taxon>Dikarya</taxon>
        <taxon>Ascomycota</taxon>
        <taxon>Pezizomycotina</taxon>
        <taxon>Dothideomycetes</taxon>
        <taxon>Pleosporomycetidae</taxon>
        <taxon>Pleosporales</taxon>
        <taxon>Pleosporineae</taxon>
        <taxon>Pleosporaceae</taxon>
        <taxon>Alternaria</taxon>
        <taxon>Alternaria sect. Panax</taxon>
    </lineage>
</organism>
<dbReference type="SUPFAM" id="SSF48264">
    <property type="entry name" value="Cytochrome P450"/>
    <property type="match status" value="1"/>
</dbReference>
<evidence type="ECO:0000313" key="10">
    <source>
        <dbReference type="Proteomes" id="UP001199106"/>
    </source>
</evidence>
<evidence type="ECO:0000256" key="8">
    <source>
        <dbReference type="RuleBase" id="RU000461"/>
    </source>
</evidence>
<evidence type="ECO:0000256" key="7">
    <source>
        <dbReference type="PIRSR" id="PIRSR602403-1"/>
    </source>
</evidence>
<evidence type="ECO:0000256" key="3">
    <source>
        <dbReference type="ARBA" id="ARBA00022723"/>
    </source>
</evidence>
<keyword evidence="4 8" id="KW-0560">Oxidoreductase</keyword>
<dbReference type="Pfam" id="PF00067">
    <property type="entry name" value="p450"/>
    <property type="match status" value="1"/>
</dbReference>
<keyword evidence="6 8" id="KW-0503">Monooxygenase</keyword>
<dbReference type="GO" id="GO:0016705">
    <property type="term" value="F:oxidoreductase activity, acting on paired donors, with incorporation or reduction of molecular oxygen"/>
    <property type="evidence" value="ECO:0007669"/>
    <property type="project" value="InterPro"/>
</dbReference>
<proteinExistence type="inferred from homology"/>
<evidence type="ECO:0000313" key="9">
    <source>
        <dbReference type="EMBL" id="KAG9186801.1"/>
    </source>
</evidence>
<dbReference type="PRINTS" id="PR00465">
    <property type="entry name" value="EP450IV"/>
</dbReference>
<dbReference type="InterPro" id="IPR001128">
    <property type="entry name" value="Cyt_P450"/>
</dbReference>